<evidence type="ECO:0000313" key="2">
    <source>
        <dbReference type="Proteomes" id="UP000828390"/>
    </source>
</evidence>
<protein>
    <submittedName>
        <fullName evidence="1">Uncharacterized protein</fullName>
    </submittedName>
</protein>
<reference evidence="1" key="2">
    <citation type="submission" date="2020-11" db="EMBL/GenBank/DDBJ databases">
        <authorList>
            <person name="McCartney M.A."/>
            <person name="Auch B."/>
            <person name="Kono T."/>
            <person name="Mallez S."/>
            <person name="Becker A."/>
            <person name="Gohl D.M."/>
            <person name="Silverstein K.A.T."/>
            <person name="Koren S."/>
            <person name="Bechman K.B."/>
            <person name="Herman A."/>
            <person name="Abrahante J.E."/>
            <person name="Garbe J."/>
        </authorList>
    </citation>
    <scope>NUCLEOTIDE SEQUENCE</scope>
    <source>
        <strain evidence="1">Duluth1</strain>
        <tissue evidence="1">Whole animal</tissue>
    </source>
</reference>
<dbReference type="EMBL" id="JAIWYP010000008">
    <property type="protein sequence ID" value="KAH3785249.1"/>
    <property type="molecule type" value="Genomic_DNA"/>
</dbReference>
<accession>A0A9D4ET14</accession>
<organism evidence="1 2">
    <name type="scientific">Dreissena polymorpha</name>
    <name type="common">Zebra mussel</name>
    <name type="synonym">Mytilus polymorpha</name>
    <dbReference type="NCBI Taxonomy" id="45954"/>
    <lineage>
        <taxon>Eukaryota</taxon>
        <taxon>Metazoa</taxon>
        <taxon>Spiralia</taxon>
        <taxon>Lophotrochozoa</taxon>
        <taxon>Mollusca</taxon>
        <taxon>Bivalvia</taxon>
        <taxon>Autobranchia</taxon>
        <taxon>Heteroconchia</taxon>
        <taxon>Euheterodonta</taxon>
        <taxon>Imparidentia</taxon>
        <taxon>Neoheterodontei</taxon>
        <taxon>Myida</taxon>
        <taxon>Dreissenoidea</taxon>
        <taxon>Dreissenidae</taxon>
        <taxon>Dreissena</taxon>
    </lineage>
</organism>
<name>A0A9D4ET14_DREPO</name>
<reference evidence="1" key="1">
    <citation type="journal article" date="2019" name="bioRxiv">
        <title>The Genome of the Zebra Mussel, Dreissena polymorpha: A Resource for Invasive Species Research.</title>
        <authorList>
            <person name="McCartney M.A."/>
            <person name="Auch B."/>
            <person name="Kono T."/>
            <person name="Mallez S."/>
            <person name="Zhang Y."/>
            <person name="Obille A."/>
            <person name="Becker A."/>
            <person name="Abrahante J.E."/>
            <person name="Garbe J."/>
            <person name="Badalamenti J.P."/>
            <person name="Herman A."/>
            <person name="Mangelson H."/>
            <person name="Liachko I."/>
            <person name="Sullivan S."/>
            <person name="Sone E.D."/>
            <person name="Koren S."/>
            <person name="Silverstein K.A.T."/>
            <person name="Beckman K.B."/>
            <person name="Gohl D.M."/>
        </authorList>
    </citation>
    <scope>NUCLEOTIDE SEQUENCE</scope>
    <source>
        <strain evidence="1">Duluth1</strain>
        <tissue evidence="1">Whole animal</tissue>
    </source>
</reference>
<proteinExistence type="predicted"/>
<sequence>MIGFNIYKGLLQGFQEPSGKATTQIYQRAKGGLLQDSSGHPSELSALFRPVQPFLREDNA</sequence>
<comment type="caution">
    <text evidence="1">The sequence shown here is derived from an EMBL/GenBank/DDBJ whole genome shotgun (WGS) entry which is preliminary data.</text>
</comment>
<evidence type="ECO:0000313" key="1">
    <source>
        <dbReference type="EMBL" id="KAH3785249.1"/>
    </source>
</evidence>
<gene>
    <name evidence="1" type="ORF">DPMN_163334</name>
</gene>
<dbReference type="Proteomes" id="UP000828390">
    <property type="component" value="Unassembled WGS sequence"/>
</dbReference>
<keyword evidence="2" id="KW-1185">Reference proteome</keyword>
<dbReference type="AlphaFoldDB" id="A0A9D4ET14"/>